<dbReference type="EMBL" id="JBHSPW010000012">
    <property type="protein sequence ID" value="MFC5895826.1"/>
    <property type="molecule type" value="Genomic_DNA"/>
</dbReference>
<comment type="caution">
    <text evidence="3">The sequence shown here is derived from an EMBL/GenBank/DDBJ whole genome shotgun (WGS) entry which is preliminary data.</text>
</comment>
<name>A0ABW1FNX7_9ACTN</name>
<sequence>MTPRLTGGGRPWPVQTFVPFPAAPELVFARTAARSRTFSANDAANGSPVLIGSAAGTDRDEVAVRARGELAERVGNVLAARQAEAGGRGAVVGSYDALRRRGVPALDPLTWPELHGEAREVRAAELLWVPGEALGSGCEVLVPACAVYLAHRPPPGCAAPLRPGSTGLAAHRTRSAAGRHAALEVLERHLLWHAWYAEGPRTVADFALPPPLRNTLTALGTPATFVLLPGPAGTACVVACLHAPDGSGQTFGARAACYPSGDGAAAAAACHEALMVRWSLGTTAARAAWHRMRSADGDPPHGPLEHALHAYHRQNSLAHLLHRRSAPPPEPAGGQLHHPAEALADLTGNDVILVDTTAPQDPDGPATVVRLVAPGARRLPADERVPHAPAGARTRLPHPLG</sequence>
<evidence type="ECO:0000259" key="2">
    <source>
        <dbReference type="PROSITE" id="PS51664"/>
    </source>
</evidence>
<evidence type="ECO:0000256" key="1">
    <source>
        <dbReference type="SAM" id="MobiDB-lite"/>
    </source>
</evidence>
<evidence type="ECO:0000313" key="4">
    <source>
        <dbReference type="Proteomes" id="UP001596241"/>
    </source>
</evidence>
<feature type="domain" description="YcaO" evidence="2">
    <location>
        <begin position="54"/>
        <end position="401"/>
    </location>
</feature>
<keyword evidence="4" id="KW-1185">Reference proteome</keyword>
<evidence type="ECO:0000313" key="3">
    <source>
        <dbReference type="EMBL" id="MFC5895826.1"/>
    </source>
</evidence>
<protein>
    <submittedName>
        <fullName evidence="3">YcaO-like family protein</fullName>
    </submittedName>
</protein>
<dbReference type="Pfam" id="PF02624">
    <property type="entry name" value="YcaO"/>
    <property type="match status" value="1"/>
</dbReference>
<gene>
    <name evidence="3" type="ORF">ACFP3M_23810</name>
</gene>
<proteinExistence type="predicted"/>
<dbReference type="Proteomes" id="UP001596241">
    <property type="component" value="Unassembled WGS sequence"/>
</dbReference>
<dbReference type="RefSeq" id="WP_345078189.1">
    <property type="nucleotide sequence ID" value="NZ_BAAAWG010000002.1"/>
</dbReference>
<dbReference type="Gene3D" id="3.30.1330.230">
    <property type="match status" value="1"/>
</dbReference>
<dbReference type="InterPro" id="IPR003776">
    <property type="entry name" value="YcaO-like_dom"/>
</dbReference>
<dbReference type="PROSITE" id="PS51664">
    <property type="entry name" value="YCAO"/>
    <property type="match status" value="1"/>
</dbReference>
<organism evidence="3 4">
    <name type="scientific">Streptomyces ramulosus</name>
    <dbReference type="NCBI Taxonomy" id="47762"/>
    <lineage>
        <taxon>Bacteria</taxon>
        <taxon>Bacillati</taxon>
        <taxon>Actinomycetota</taxon>
        <taxon>Actinomycetes</taxon>
        <taxon>Kitasatosporales</taxon>
        <taxon>Streptomycetaceae</taxon>
        <taxon>Streptomyces</taxon>
    </lineage>
</organism>
<accession>A0ABW1FNX7</accession>
<feature type="region of interest" description="Disordered" evidence="1">
    <location>
        <begin position="378"/>
        <end position="401"/>
    </location>
</feature>
<reference evidence="4" key="1">
    <citation type="journal article" date="2019" name="Int. J. Syst. Evol. Microbiol.">
        <title>The Global Catalogue of Microorganisms (GCM) 10K type strain sequencing project: providing services to taxonomists for standard genome sequencing and annotation.</title>
        <authorList>
            <consortium name="The Broad Institute Genomics Platform"/>
            <consortium name="The Broad Institute Genome Sequencing Center for Infectious Disease"/>
            <person name="Wu L."/>
            <person name="Ma J."/>
        </authorList>
    </citation>
    <scope>NUCLEOTIDE SEQUENCE [LARGE SCALE GENOMIC DNA]</scope>
    <source>
        <strain evidence="4">CGMCC 1.15809</strain>
    </source>
</reference>